<dbReference type="AlphaFoldDB" id="A0A0T5NW16"/>
<evidence type="ECO:0000313" key="5">
    <source>
        <dbReference type="Proteomes" id="UP000051295"/>
    </source>
</evidence>
<dbReference type="SMART" id="SM00054">
    <property type="entry name" value="EFh"/>
    <property type="match status" value="3"/>
</dbReference>
<feature type="signal peptide" evidence="2">
    <location>
        <begin position="1"/>
        <end position="22"/>
    </location>
</feature>
<protein>
    <recommendedName>
        <fullName evidence="3">EF-hand domain-containing protein</fullName>
    </recommendedName>
</protein>
<dbReference type="InterPro" id="IPR002048">
    <property type="entry name" value="EF_hand_dom"/>
</dbReference>
<feature type="compositionally biased region" description="Low complexity" evidence="1">
    <location>
        <begin position="229"/>
        <end position="251"/>
    </location>
</feature>
<dbReference type="InterPro" id="IPR018247">
    <property type="entry name" value="EF_Hand_1_Ca_BS"/>
</dbReference>
<gene>
    <name evidence="4" type="ORF">XM53_08230</name>
</gene>
<dbReference type="GO" id="GO:0005509">
    <property type="term" value="F:calcium ion binding"/>
    <property type="evidence" value="ECO:0007669"/>
    <property type="project" value="InterPro"/>
</dbReference>
<accession>A0A0T5NW16</accession>
<dbReference type="Pfam" id="PF13202">
    <property type="entry name" value="EF-hand_5"/>
    <property type="match status" value="3"/>
</dbReference>
<dbReference type="InterPro" id="IPR011992">
    <property type="entry name" value="EF-hand-dom_pair"/>
</dbReference>
<feature type="domain" description="EF-hand" evidence="3">
    <location>
        <begin position="54"/>
        <end position="89"/>
    </location>
</feature>
<keyword evidence="2" id="KW-0732">Signal</keyword>
<dbReference type="STRING" id="1641875.XM53_08230"/>
<dbReference type="PATRIC" id="fig|1641875.4.peg.4046"/>
<sequence length="265" mass="28379">MKTLTTTILTSAALATAGPALAQQSEGETDMPAFCETAFMPADQNKDGFMSEQEIKEARDAEFAALDLNKDGSVDREEIVNCIGNAQEKQQAAMDTSQTDGTSRDWADLGAGDKSEMTVDEWQNTTNKIWKSGDSDMKSAIAEDTDDAERFAKTAVERFQMYDGNGDGVVTQAEYEGEVDKDWSDKALQKRFDAMDADGSGALSPQEYRGAGTKALDMTAGTSESQNVDSDSADASGSSDTSDSAAQSASDETTVPVVIYYYSLV</sequence>
<organism evidence="4 5">
    <name type="scientific">Roseovarius atlanticus</name>
    <dbReference type="NCBI Taxonomy" id="1641875"/>
    <lineage>
        <taxon>Bacteria</taxon>
        <taxon>Pseudomonadati</taxon>
        <taxon>Pseudomonadota</taxon>
        <taxon>Alphaproteobacteria</taxon>
        <taxon>Rhodobacterales</taxon>
        <taxon>Roseobacteraceae</taxon>
        <taxon>Roseovarius</taxon>
    </lineage>
</organism>
<dbReference type="PROSITE" id="PS00018">
    <property type="entry name" value="EF_HAND_1"/>
    <property type="match status" value="2"/>
</dbReference>
<evidence type="ECO:0000256" key="1">
    <source>
        <dbReference type="SAM" id="MobiDB-lite"/>
    </source>
</evidence>
<comment type="caution">
    <text evidence="4">The sequence shown here is derived from an EMBL/GenBank/DDBJ whole genome shotgun (WGS) entry which is preliminary data.</text>
</comment>
<dbReference type="Proteomes" id="UP000051295">
    <property type="component" value="Unassembled WGS sequence"/>
</dbReference>
<name>A0A0T5NW16_9RHOB</name>
<proteinExistence type="predicted"/>
<feature type="domain" description="EF-hand" evidence="3">
    <location>
        <begin position="183"/>
        <end position="218"/>
    </location>
</feature>
<evidence type="ECO:0000313" key="4">
    <source>
        <dbReference type="EMBL" id="KRS13125.1"/>
    </source>
</evidence>
<feature type="region of interest" description="Disordered" evidence="1">
    <location>
        <begin position="196"/>
        <end position="252"/>
    </location>
</feature>
<dbReference type="Gene3D" id="1.10.238.10">
    <property type="entry name" value="EF-hand"/>
    <property type="match status" value="2"/>
</dbReference>
<dbReference type="RefSeq" id="WP_057792159.1">
    <property type="nucleotide sequence ID" value="NZ_LAXJ01000007.1"/>
</dbReference>
<dbReference type="SUPFAM" id="SSF47473">
    <property type="entry name" value="EF-hand"/>
    <property type="match status" value="1"/>
</dbReference>
<evidence type="ECO:0000259" key="3">
    <source>
        <dbReference type="PROSITE" id="PS50222"/>
    </source>
</evidence>
<feature type="chain" id="PRO_5006663977" description="EF-hand domain-containing protein" evidence="2">
    <location>
        <begin position="23"/>
        <end position="265"/>
    </location>
</feature>
<keyword evidence="5" id="KW-1185">Reference proteome</keyword>
<evidence type="ECO:0000256" key="2">
    <source>
        <dbReference type="SAM" id="SignalP"/>
    </source>
</evidence>
<dbReference type="EMBL" id="LAXJ01000007">
    <property type="protein sequence ID" value="KRS13125.1"/>
    <property type="molecule type" value="Genomic_DNA"/>
</dbReference>
<dbReference type="PROSITE" id="PS50222">
    <property type="entry name" value="EF_HAND_2"/>
    <property type="match status" value="2"/>
</dbReference>
<dbReference type="OrthoDB" id="7741579at2"/>
<reference evidence="4 5" key="1">
    <citation type="submission" date="2015-04" db="EMBL/GenBank/DDBJ databases">
        <title>The draft genome sequence of Roseovarius sp.R12b.</title>
        <authorList>
            <person name="Li G."/>
            <person name="Lai Q."/>
            <person name="Shao Z."/>
            <person name="Yan P."/>
        </authorList>
    </citation>
    <scope>NUCLEOTIDE SEQUENCE [LARGE SCALE GENOMIC DNA]</scope>
    <source>
        <strain evidence="4 5">R12B</strain>
    </source>
</reference>